<gene>
    <name evidence="2" type="primary">65</name>
    <name evidence="2" type="ORF">SEA_TUNATARTARE_65</name>
</gene>
<dbReference type="EMBL" id="MW822145">
    <property type="protein sequence ID" value="QWT29957.1"/>
    <property type="molecule type" value="Genomic_DNA"/>
</dbReference>
<organism evidence="2 3">
    <name type="scientific">Streptomyces phage TunaTartare</name>
    <dbReference type="NCBI Taxonomy" id="2848887"/>
    <lineage>
        <taxon>Viruses</taxon>
        <taxon>Duplodnaviria</taxon>
        <taxon>Heunggongvirae</taxon>
        <taxon>Uroviricota</taxon>
        <taxon>Caudoviricetes</taxon>
        <taxon>Stanwilliamsviridae</taxon>
        <taxon>Loccivirinae</taxon>
        <taxon>Faustvirus</taxon>
        <taxon>Faustvirus tunatartare</taxon>
    </lineage>
</organism>
<dbReference type="GeneID" id="77927633"/>
<evidence type="ECO:0000313" key="3">
    <source>
        <dbReference type="Proteomes" id="UP000683399"/>
    </source>
</evidence>
<proteinExistence type="predicted"/>
<sequence length="45" mass="4811">MLRTLFSDILNDVSLFLGGMLIGVALGIIATLVGVTAYINKEKND</sequence>
<evidence type="ECO:0000313" key="2">
    <source>
        <dbReference type="EMBL" id="QWT29957.1"/>
    </source>
</evidence>
<dbReference type="RefSeq" id="YP_010651914.1">
    <property type="nucleotide sequence ID" value="NC_070784.1"/>
</dbReference>
<feature type="transmembrane region" description="Helical" evidence="1">
    <location>
        <begin position="15"/>
        <end position="39"/>
    </location>
</feature>
<keyword evidence="1" id="KW-0472">Membrane</keyword>
<dbReference type="KEGG" id="vg:77927633"/>
<accession>A0A8F2IWE4</accession>
<name>A0A8F2IWE4_9CAUD</name>
<keyword evidence="1" id="KW-1133">Transmembrane helix</keyword>
<reference evidence="2 3" key="1">
    <citation type="submission" date="2021-03" db="EMBL/GenBank/DDBJ databases">
        <authorList>
            <person name="Alqahtani R."/>
            <person name="Behailu E."/>
            <person name="Cappabianca D.W."/>
            <person name="Csanadi-Schwartz K.M."/>
            <person name="Dalal A.S."/>
            <person name="Fahim M.S."/>
            <person name="Franklin J.M."/>
            <person name="Gluckman M.H."/>
            <person name="Levine C.J."/>
            <person name="Martin N."/>
            <person name="Milza N."/>
            <person name="Najmabadi R."/>
            <person name="Newman A.M."/>
            <person name="Pajunar M."/>
            <person name="Qalawee I."/>
            <person name="Rizvi A."/>
            <person name="Samuel A."/>
            <person name="Smith A."/>
            <person name="Swann F.E."/>
            <person name="Sweeney P."/>
            <person name="Torres N.R."/>
            <person name="Ventrone L."/>
            <person name="Ventura L."/>
            <person name="Wroe M."/>
            <person name="Acquaye N.A."/>
            <person name="Agnes T.J."/>
            <person name="Ahmed A."/>
            <person name="Ahmed S."/>
            <person name="Amodu B.A."/>
            <person name="Arefeayne N.F."/>
            <person name="Asamoah-Frimpong E.A."/>
            <person name="Attaran A."/>
            <person name="Barragan J.M."/>
            <person name="Baumgarten L.N."/>
            <person name="Berhane B."/>
            <person name="Beyene A."/>
            <person name="Bhattarai B."/>
            <person name="Biondokin D.V."/>
            <person name="Boone B.K."/>
            <person name="Burney S.Z."/>
            <person name="Cayanan J.T."/>
            <person name="Cesta G."/>
            <person name="Chang J."/>
            <person name="Chavez J."/>
            <person name="Chorbajian C."/>
            <person name="Christian S."/>
            <person name="Corns J.R."/>
            <person name="Corns N.R."/>
            <person name="Cowan J.T."/>
            <person name="Coyne C."/>
            <person name="Dadzie B."/>
            <person name="Datu D.V."/>
            <person name="Deng B.C."/>
            <person name="Der L."/>
            <person name="Dickerson K."/>
            <person name="Dozier E."/>
            <person name="Egbunine A.O."/>
            <person name="Farooq M."/>
            <person name="Fonge A.E."/>
            <person name="Ghomsi-Nono M.P."/>
            <person name="Giampietro H."/>
            <person name="Gunnison R.P."/>
            <person name="Han S.H."/>
            <person name="Hennigan A.J."/>
            <person name="Hong A.N."/>
            <person name="Ijomor E.C."/>
            <person name="Jalali A."/>
            <person name="Jamil T.Z."/>
            <person name="Jenkins C.R."/>
            <person name="Joseph M.A."/>
            <person name="Jowanowitch O.J."/>
            <person name="Kang D."/>
            <person name="Khan A."/>
            <person name="Khan Z.K."/>
            <person name="Kiewe T."/>
            <person name="Kjerulf A.B."/>
            <person name="Kolosey V."/>
            <person name="Kurup M."/>
            <person name="Lee V.H."/>
            <person name="Llontop-Maldonado V."/>
            <person name="Long P."/>
            <person name="Lu N."/>
            <person name="Majekodunmi A."/>
            <person name="Malik H.W."/>
            <person name="Marcellino S.C."/>
            <person name="Martinez L.A."/>
            <person name="Meher F.N."/>
            <person name="Michelin M.A."/>
            <person name="Mitchell K.G."/>
            <person name="Mullens W.J."/>
            <person name="Nwakama C."/>
            <person name="Nwosu F.T."/>
            <person name="Oboh E.C."/>
            <person name="Odujinrin O."/>
            <person name="Ogunsan O."/>
            <person name="O'Neill K."/>
            <person name="Oxlaj J.A."/>
            <person name="Patel A.K."/>
            <person name="Patel B.R."/>
            <person name="Pham Q."/>
            <person name="Porter J."/>
            <person name="Portes J."/>
            <person name="Prokopenko A."/>
            <person name="Quraishi M."/>
            <person name="Qureshi M."/>
            <person name="Rivera A."/>
            <person name="Rubalsky V."/>
            <person name="Saikali Y."/>
            <person name="Saqaf K."/>
            <person name="Saroya S.R."/>
            <person name="Seas A."/>
            <person name="Shadrick R.E."/>
            <person name="Sharda N."/>
            <person name="Sigindere M.T."/>
            <person name="Simbi V.G."/>
            <person name="Thuzar C."/>
            <person name="Tran K."/>
            <person name="Tran V.D."/>
            <person name="Trang W."/>
            <person name="Vaishnav N."/>
            <person name="Vuong K."/>
            <person name="Walker C."/>
            <person name="Wallace S.A."/>
            <person name="Warfield J.C."/>
            <person name="Wikina T."/>
            <person name="Wobbeking F.T."/>
            <person name="Worrent L.D."/>
            <person name="Yan T."/>
            <person name="Zehra A."/>
            <person name="Avazpour P."/>
            <person name="Kim F.M."/>
            <person name="Mason K."/>
            <person name="Nguyen D.A."/>
            <person name="Pettit S.M."/>
            <person name="Zhou O.J."/>
            <person name="Brissett D.L."/>
            <person name="Gualtieri C."/>
            <person name="Hufford T.M."/>
            <person name="Ko J.M."/>
            <person name="Novak J.K."/>
            <person name="Smith Z.M."/>
            <person name="Mayer-Bacon C."/>
            <person name="Erill I."/>
            <person name="Caruso S.M."/>
            <person name="Garlena R.A."/>
            <person name="Russell D.A."/>
            <person name="Pope W.H."/>
            <person name="Jacobs-Sera D."/>
            <person name="Hatfull G.F."/>
        </authorList>
    </citation>
    <scope>NUCLEOTIDE SEQUENCE [LARGE SCALE GENOMIC DNA]</scope>
</reference>
<keyword evidence="1" id="KW-0812">Transmembrane</keyword>
<evidence type="ECO:0000256" key="1">
    <source>
        <dbReference type="SAM" id="Phobius"/>
    </source>
</evidence>
<keyword evidence="3" id="KW-1185">Reference proteome</keyword>
<protein>
    <submittedName>
        <fullName evidence="2">Membrane protein</fullName>
    </submittedName>
</protein>
<dbReference type="Proteomes" id="UP000683399">
    <property type="component" value="Segment"/>
</dbReference>